<name>A0A438DXL0_VITVI</name>
<reference evidence="2 3" key="1">
    <citation type="journal article" date="2018" name="PLoS Genet.">
        <title>Population sequencing reveals clonal diversity and ancestral inbreeding in the grapevine cultivar Chardonnay.</title>
        <authorList>
            <person name="Roach M.J."/>
            <person name="Johnson D.L."/>
            <person name="Bohlmann J."/>
            <person name="van Vuuren H.J."/>
            <person name="Jones S.J."/>
            <person name="Pretorius I.S."/>
            <person name="Schmidt S.A."/>
            <person name="Borneman A.R."/>
        </authorList>
    </citation>
    <scope>NUCLEOTIDE SEQUENCE [LARGE SCALE GENOMIC DNA]</scope>
    <source>
        <strain evidence="3">cv. Chardonnay</strain>
        <tissue evidence="2">Leaf</tissue>
    </source>
</reference>
<feature type="region of interest" description="Disordered" evidence="1">
    <location>
        <begin position="472"/>
        <end position="497"/>
    </location>
</feature>
<dbReference type="EMBL" id="QGNW01001463">
    <property type="protein sequence ID" value="RVW40245.1"/>
    <property type="molecule type" value="Genomic_DNA"/>
</dbReference>
<feature type="compositionally biased region" description="Polar residues" evidence="1">
    <location>
        <begin position="481"/>
        <end position="490"/>
    </location>
</feature>
<dbReference type="Proteomes" id="UP000288805">
    <property type="component" value="Unassembled WGS sequence"/>
</dbReference>
<feature type="region of interest" description="Disordered" evidence="1">
    <location>
        <begin position="261"/>
        <end position="287"/>
    </location>
</feature>
<proteinExistence type="predicted"/>
<gene>
    <name evidence="2" type="ORF">CK203_078336</name>
</gene>
<protein>
    <submittedName>
        <fullName evidence="2">Uncharacterized protein</fullName>
    </submittedName>
</protein>
<sequence>MAGFEAPSFSLGLDLELDFDLEPRSNSNGTQQHSLYNHAPRNLTVEFEAYVSDSDPEVSAPALKRLRRGPGRAHRRELAEAWCNVDEEIEEFSSQEGFRRGASDLPKIKKKGQIKESIDCKVYNSSFFPHFPWEPTRGFMKSESRAYQPLHMRVHITPGNLDIPPRSNIFFLADEHPSTQYHSVCSSSKFPLRASGVLTSRSASHRKAGKREQASNHPASSSLETSSSKLMFPKLTISPLRRFQLLDSDDDDPSVIEDANQEAKNTHPSAKVRQSNHRQYSCASEEKSTKTFVSMPQNVDLWKDFWPNRSVGIPTPALDEVCEEYFRSVKDKNVTVKLGSDGCISNEKRSYQNKNNRKTVQHQLDLADPLPPAHRYFFHADPRIQKLVRSRLPNFSPLGVVSNTNMQHGASVIDYMSQFSHGEASKKQVNQDVSIGRSTMQARKNARKLNADEALNASGSWVNPKSCASIPKKAGKGQVHANGQSASRWYTSPDGRKVSSDPICTNLFFKSQSCPSQVKFILWHDLDANLLVL</sequence>
<evidence type="ECO:0000256" key="1">
    <source>
        <dbReference type="SAM" id="MobiDB-lite"/>
    </source>
</evidence>
<dbReference type="PANTHER" id="PTHR38371">
    <property type="entry name" value="RHO GTPASE-ACTIVATING PROTEIN"/>
    <property type="match status" value="1"/>
</dbReference>
<accession>A0A438DXL0</accession>
<comment type="caution">
    <text evidence="2">The sequence shown here is derived from an EMBL/GenBank/DDBJ whole genome shotgun (WGS) entry which is preliminary data.</text>
</comment>
<evidence type="ECO:0000313" key="3">
    <source>
        <dbReference type="Proteomes" id="UP000288805"/>
    </source>
</evidence>
<feature type="region of interest" description="Disordered" evidence="1">
    <location>
        <begin position="198"/>
        <end position="227"/>
    </location>
</feature>
<organism evidence="2 3">
    <name type="scientific">Vitis vinifera</name>
    <name type="common">Grape</name>
    <dbReference type="NCBI Taxonomy" id="29760"/>
    <lineage>
        <taxon>Eukaryota</taxon>
        <taxon>Viridiplantae</taxon>
        <taxon>Streptophyta</taxon>
        <taxon>Embryophyta</taxon>
        <taxon>Tracheophyta</taxon>
        <taxon>Spermatophyta</taxon>
        <taxon>Magnoliopsida</taxon>
        <taxon>eudicotyledons</taxon>
        <taxon>Gunneridae</taxon>
        <taxon>Pentapetalae</taxon>
        <taxon>rosids</taxon>
        <taxon>Vitales</taxon>
        <taxon>Vitaceae</taxon>
        <taxon>Viteae</taxon>
        <taxon>Vitis</taxon>
    </lineage>
</organism>
<dbReference type="PANTHER" id="PTHR38371:SF1">
    <property type="entry name" value="RHO GTPASE-ACTIVATING PROTEIN"/>
    <property type="match status" value="1"/>
</dbReference>
<evidence type="ECO:0000313" key="2">
    <source>
        <dbReference type="EMBL" id="RVW40245.1"/>
    </source>
</evidence>
<dbReference type="AlphaFoldDB" id="A0A438DXL0"/>